<organism evidence="1 2">
    <name type="scientific">Anaerolinea thermophila</name>
    <dbReference type="NCBI Taxonomy" id="167964"/>
    <lineage>
        <taxon>Bacteria</taxon>
        <taxon>Bacillati</taxon>
        <taxon>Chloroflexota</taxon>
        <taxon>Anaerolineae</taxon>
        <taxon>Anaerolineales</taxon>
        <taxon>Anaerolineaceae</taxon>
        <taxon>Anaerolinea</taxon>
    </lineage>
</organism>
<proteinExistence type="predicted"/>
<sequence>MRIRSITHFIHPRWPINQLALQKAGIFSRDSKNAFESAGYPVQTVRMATPSFTSYLEKEDYAKAVTQIEILAHSEGFDYVSLGPAITEDIDSYRAIPEMLGNSGNLFFSGHMTTPRAEVSLPAVRACAEVMHIAAPLEKHGFANLRFAALANVPPFAPFFPAAYGEGKKPGFALALEAADLAIEAFSSAKSLKDARAGLIDAVETHAKNLEDIGEHLATMYGFEFKGIDFTLAPYPTQAISLGHALECLGVPALGLFGSLAAAAFLTDTLDQANFKRTGFNGLMMPLLEDSTLARRGGEGVLSVTDLLMYSAVCGTGLDTIPLPGDTSVEALQAVLLDLAALSLRLDKPLTARLMPIPGLKAGDDTGFDFEYFANSKVLALHAKPLTGLLAGDEEISISPRNNLRK</sequence>
<dbReference type="Gene3D" id="3.20.70.20">
    <property type="match status" value="1"/>
</dbReference>
<dbReference type="PANTHER" id="PTHR37560">
    <property type="entry name" value="UPF0210 PROTEIN SPR0218"/>
    <property type="match status" value="1"/>
</dbReference>
<name>A0A101FXC5_9CHLR</name>
<dbReference type="SUPFAM" id="SSF51998">
    <property type="entry name" value="PFL-like glycyl radical enzymes"/>
    <property type="match status" value="1"/>
</dbReference>
<evidence type="ECO:0008006" key="3">
    <source>
        <dbReference type="Google" id="ProtNLM"/>
    </source>
</evidence>
<dbReference type="AlphaFoldDB" id="A0A101FXC5"/>
<evidence type="ECO:0000313" key="1">
    <source>
        <dbReference type="EMBL" id="KUK46159.1"/>
    </source>
</evidence>
<evidence type="ECO:0000313" key="2">
    <source>
        <dbReference type="Proteomes" id="UP000064249"/>
    </source>
</evidence>
<dbReference type="EMBL" id="LGFU01000062">
    <property type="protein sequence ID" value="KUK46159.1"/>
    <property type="molecule type" value="Genomic_DNA"/>
</dbReference>
<gene>
    <name evidence="1" type="ORF">XD73_0967</name>
</gene>
<dbReference type="Proteomes" id="UP000064249">
    <property type="component" value="Unassembled WGS sequence"/>
</dbReference>
<comment type="caution">
    <text evidence="1">The sequence shown here is derived from an EMBL/GenBank/DDBJ whole genome shotgun (WGS) entry which is preliminary data.</text>
</comment>
<dbReference type="PANTHER" id="PTHR37560:SF2">
    <property type="entry name" value="DUF711 DOMAIN-CONTAINING PROTEIN"/>
    <property type="match status" value="1"/>
</dbReference>
<dbReference type="Pfam" id="PF05167">
    <property type="entry name" value="DUF711"/>
    <property type="match status" value="1"/>
</dbReference>
<dbReference type="InterPro" id="IPR007841">
    <property type="entry name" value="UPF0210"/>
</dbReference>
<reference evidence="1 2" key="1">
    <citation type="journal article" date="2015" name="MBio">
        <title>Genome-Resolved Metagenomic Analysis Reveals Roles for Candidate Phyla and Other Microbial Community Members in Biogeochemical Transformations in Oil Reservoirs.</title>
        <authorList>
            <person name="Hu P."/>
            <person name="Tom L."/>
            <person name="Singh A."/>
            <person name="Thomas B.C."/>
            <person name="Baker B.J."/>
            <person name="Piceno Y.M."/>
            <person name="Andersen G.L."/>
            <person name="Banfield J.F."/>
        </authorList>
    </citation>
    <scope>NUCLEOTIDE SEQUENCE [LARGE SCALE GENOMIC DNA]</scope>
    <source>
        <strain evidence="1">46_16</strain>
    </source>
</reference>
<accession>A0A101FXC5</accession>
<protein>
    <recommendedName>
        <fullName evidence="3">DUF711 family protein</fullName>
    </recommendedName>
</protein>